<dbReference type="Gene3D" id="3.80.10.10">
    <property type="entry name" value="Ribonuclease Inhibitor"/>
    <property type="match status" value="1"/>
</dbReference>
<dbReference type="Proteomes" id="UP000823388">
    <property type="component" value="Chromosome 1K"/>
</dbReference>
<dbReference type="InterPro" id="IPR032675">
    <property type="entry name" value="LRR_dom_sf"/>
</dbReference>
<dbReference type="AlphaFoldDB" id="A0A8T0XE82"/>
<name>A0A8T0XE82_PANVG</name>
<sequence>MRYLRYLGLGGKGRYYLPSSIGDLLSLETFHATGLLMYIPNSLWKIQTLSSVYASQVHYMAGPQIRWNSKLEVMVARHTGQLGEFFAEMKAIKAQIMKNKSPNISCCFVMRYRKEQWDIVERCEGPQFLCYLSEFREWDVVNMLKICCTNLLRNDEDIPELGSLQRLRHLEIGEQSYTGPVITCMSGSFPCVIKLVLHDLVVADWKLERGSMKSLARLTLCKCPNLKHLPEGLLWLPRLRKLDLIAMPQSCYQEGTVAWELEKRGCEVFVSSNEEDFKHLDVTEDF</sequence>
<organism evidence="1 2">
    <name type="scientific">Panicum virgatum</name>
    <name type="common">Blackwell switchgrass</name>
    <dbReference type="NCBI Taxonomy" id="38727"/>
    <lineage>
        <taxon>Eukaryota</taxon>
        <taxon>Viridiplantae</taxon>
        <taxon>Streptophyta</taxon>
        <taxon>Embryophyta</taxon>
        <taxon>Tracheophyta</taxon>
        <taxon>Spermatophyta</taxon>
        <taxon>Magnoliopsida</taxon>
        <taxon>Liliopsida</taxon>
        <taxon>Poales</taxon>
        <taxon>Poaceae</taxon>
        <taxon>PACMAD clade</taxon>
        <taxon>Panicoideae</taxon>
        <taxon>Panicodae</taxon>
        <taxon>Paniceae</taxon>
        <taxon>Panicinae</taxon>
        <taxon>Panicum</taxon>
        <taxon>Panicum sect. Hiantes</taxon>
    </lineage>
</organism>
<accession>A0A8T0XE82</accession>
<keyword evidence="2" id="KW-1185">Reference proteome</keyword>
<proteinExistence type="predicted"/>
<protein>
    <submittedName>
        <fullName evidence="1">Uncharacterized protein</fullName>
    </submittedName>
</protein>
<dbReference type="EMBL" id="CM029037">
    <property type="protein sequence ID" value="KAG2658360.1"/>
    <property type="molecule type" value="Genomic_DNA"/>
</dbReference>
<evidence type="ECO:0000313" key="1">
    <source>
        <dbReference type="EMBL" id="KAG2658360.1"/>
    </source>
</evidence>
<dbReference type="SUPFAM" id="SSF52058">
    <property type="entry name" value="L domain-like"/>
    <property type="match status" value="1"/>
</dbReference>
<reference evidence="1" key="1">
    <citation type="submission" date="2020-05" db="EMBL/GenBank/DDBJ databases">
        <title>WGS assembly of Panicum virgatum.</title>
        <authorList>
            <person name="Lovell J.T."/>
            <person name="Jenkins J."/>
            <person name="Shu S."/>
            <person name="Juenger T.E."/>
            <person name="Schmutz J."/>
        </authorList>
    </citation>
    <scope>NUCLEOTIDE SEQUENCE</scope>
    <source>
        <strain evidence="1">AP13</strain>
    </source>
</reference>
<comment type="caution">
    <text evidence="1">The sequence shown here is derived from an EMBL/GenBank/DDBJ whole genome shotgun (WGS) entry which is preliminary data.</text>
</comment>
<gene>
    <name evidence="1" type="ORF">PVAP13_1KG265200</name>
</gene>
<evidence type="ECO:0000313" key="2">
    <source>
        <dbReference type="Proteomes" id="UP000823388"/>
    </source>
</evidence>